<organism evidence="2">
    <name type="scientific">Mesocestoides corti</name>
    <name type="common">Flatworm</name>
    <dbReference type="NCBI Taxonomy" id="53468"/>
    <lineage>
        <taxon>Eukaryota</taxon>
        <taxon>Metazoa</taxon>
        <taxon>Spiralia</taxon>
        <taxon>Lophotrochozoa</taxon>
        <taxon>Platyhelminthes</taxon>
        <taxon>Cestoda</taxon>
        <taxon>Eucestoda</taxon>
        <taxon>Cyclophyllidea</taxon>
        <taxon>Mesocestoididae</taxon>
        <taxon>Mesocestoides</taxon>
    </lineage>
</organism>
<feature type="compositionally biased region" description="Basic residues" evidence="1">
    <location>
        <begin position="105"/>
        <end position="117"/>
    </location>
</feature>
<dbReference type="AlphaFoldDB" id="A0A5K3G2Z2"/>
<reference evidence="2" key="1">
    <citation type="submission" date="2019-11" db="UniProtKB">
        <authorList>
            <consortium name="WormBaseParasite"/>
        </authorList>
    </citation>
    <scope>IDENTIFICATION</scope>
</reference>
<feature type="region of interest" description="Disordered" evidence="1">
    <location>
        <begin position="1"/>
        <end position="191"/>
    </location>
</feature>
<evidence type="ECO:0000313" key="2">
    <source>
        <dbReference type="WBParaSite" id="MCU_014863-RA"/>
    </source>
</evidence>
<evidence type="ECO:0000256" key="1">
    <source>
        <dbReference type="SAM" id="MobiDB-lite"/>
    </source>
</evidence>
<dbReference type="WBParaSite" id="MCU_014863-RA">
    <property type="protein sequence ID" value="MCU_014863-RA"/>
    <property type="gene ID" value="MCU_014863"/>
</dbReference>
<proteinExistence type="predicted"/>
<name>A0A5K3G2Z2_MESCO</name>
<feature type="compositionally biased region" description="Basic and acidic residues" evidence="1">
    <location>
        <begin position="123"/>
        <end position="143"/>
    </location>
</feature>
<sequence length="191" mass="21431">GSGTFCHSRKGHGSFTKTHRDAISSQEDYPPLQENEARYSSSHRRDNGRQGRKRLGNANISNYQPDGHNTLPTERKGRAVASNSEIPVDGQDRRGRGGTLQINRRNQRQHFVARRGRGGAPLHSDRKHDGRDEDRDLVRKGRGLDVPSNPNNNRHAGDVRRVQFSSNRGNTNEGVDTGTSHRRSTEESEHL</sequence>
<feature type="compositionally biased region" description="Polar residues" evidence="1">
    <location>
        <begin position="163"/>
        <end position="178"/>
    </location>
</feature>
<accession>A0A5K3G2Z2</accession>
<protein>
    <submittedName>
        <fullName evidence="2">Movement protein</fullName>
    </submittedName>
</protein>